<evidence type="ECO:0008006" key="7">
    <source>
        <dbReference type="Google" id="ProtNLM"/>
    </source>
</evidence>
<keyword evidence="3" id="KW-0539">Nucleus</keyword>
<evidence type="ECO:0000256" key="2">
    <source>
        <dbReference type="ARBA" id="ARBA00006809"/>
    </source>
</evidence>
<protein>
    <recommendedName>
        <fullName evidence="7">DNA polymerase V</fullName>
    </recommendedName>
</protein>
<dbReference type="GO" id="GO:0005730">
    <property type="term" value="C:nucleolus"/>
    <property type="evidence" value="ECO:0007669"/>
    <property type="project" value="InterPro"/>
</dbReference>
<feature type="compositionally biased region" description="Polar residues" evidence="4">
    <location>
        <begin position="767"/>
        <end position="778"/>
    </location>
</feature>
<feature type="compositionally biased region" description="Basic and acidic residues" evidence="4">
    <location>
        <begin position="698"/>
        <end position="707"/>
    </location>
</feature>
<comment type="similarity">
    <text evidence="2">Belongs to the MYBBP1A family.</text>
</comment>
<dbReference type="Pfam" id="PF04931">
    <property type="entry name" value="DNA_pol_phi"/>
    <property type="match status" value="1"/>
</dbReference>
<feature type="compositionally biased region" description="Acidic residues" evidence="4">
    <location>
        <begin position="708"/>
        <end position="719"/>
    </location>
</feature>
<comment type="subcellular location">
    <subcellularLocation>
        <location evidence="1">Nucleus</location>
    </subcellularLocation>
</comment>
<dbReference type="GO" id="GO:0000182">
    <property type="term" value="F:rDNA binding"/>
    <property type="evidence" value="ECO:0007669"/>
    <property type="project" value="TreeGrafter"/>
</dbReference>
<name>A0A2C5YXT3_9HYPO</name>
<gene>
    <name evidence="5" type="ORF">CDD80_3112</name>
</gene>
<evidence type="ECO:0000313" key="5">
    <source>
        <dbReference type="EMBL" id="PHH74375.1"/>
    </source>
</evidence>
<keyword evidence="6" id="KW-1185">Reference proteome</keyword>
<sequence length="778" mass="85554">MAGKRKRGAANPGPAASKKAKKASDSTKPSLEPLPFAEVPTPEDRKREAALYELLGSEDEEERIAAANCIASSLLEGQGAPEAVLQRHLDRRLFRGLASGRNAARLGFSLVITEILSQLYGSEARLASRYDGLTFEKVLALLVDKTQTGGKISGQEERDHYFGQLFGIECFVKSGVIFCDDSRWDLVLELLLKLGGKKSWLRPQCGWILVQAIQHMNQEQVEKSLARVDDAGIAKTAEGVAAWLVALERFPRLKLKPWRNPLSAKSLNDLAAVLKESFKAPAQDSEDKTQANGNQAGWSAQLHFVWDVILARFVKGDAGADSEALALFWSRVVDDGLFSKNATDGQKFKGFMVFQKMLQGLAEQHDKLRCLFSKNLMTCLMNQAAKEDRYLHRAATKTLKTIENVVSSQPSTLVPMLQHIIGENGVYNFDQRTSTKVVNKLLQNINCENAEDCLAIIRQPVASLAGRGEDEAKLTLGLYASYLSKVLNALASDPSSTMDQRGSTYGPVLQEIAELAYGNPENIPQGALTEQFRDVCRSHIESSLARLTQKADDFDTFCNAIASINPASRTMSDEIRSAVDAALSRMKKLLRRKSSEDDKKSLARGLAMLHAVSVFQLYNESPDAMEVLDDLGQFYDRFKKGGDENEGTSELLVEILLSMVARPSALMRQISHRVFDAFSGQISAQGLALLTTPLASEESSKGEKELFETGDDDVDEEAASEFGSDVEMGSDVEVVKSNDDSASDDDDDEEEEDEDEEEEEDTTASTKTTKQPPHQKAT</sequence>
<dbReference type="InterPro" id="IPR007015">
    <property type="entry name" value="DNA_pol_V/MYBBP1A"/>
</dbReference>
<feature type="region of interest" description="Disordered" evidence="4">
    <location>
        <begin position="694"/>
        <end position="778"/>
    </location>
</feature>
<dbReference type="PANTHER" id="PTHR13213">
    <property type="entry name" value="MYB-BINDING PROTEIN 1A FAMILY MEMBER"/>
    <property type="match status" value="1"/>
</dbReference>
<dbReference type="PANTHER" id="PTHR13213:SF2">
    <property type="entry name" value="MYB-BINDING PROTEIN 1A"/>
    <property type="match status" value="1"/>
</dbReference>
<dbReference type="AlphaFoldDB" id="A0A2C5YXT3"/>
<dbReference type="OrthoDB" id="342531at2759"/>
<organism evidence="5 6">
    <name type="scientific">Ophiocordyceps camponoti-rufipedis</name>
    <dbReference type="NCBI Taxonomy" id="2004952"/>
    <lineage>
        <taxon>Eukaryota</taxon>
        <taxon>Fungi</taxon>
        <taxon>Dikarya</taxon>
        <taxon>Ascomycota</taxon>
        <taxon>Pezizomycotina</taxon>
        <taxon>Sordariomycetes</taxon>
        <taxon>Hypocreomycetidae</taxon>
        <taxon>Hypocreales</taxon>
        <taxon>Ophiocordycipitaceae</taxon>
        <taxon>Ophiocordyceps</taxon>
    </lineage>
</organism>
<feature type="region of interest" description="Disordered" evidence="4">
    <location>
        <begin position="1"/>
        <end position="44"/>
    </location>
</feature>
<dbReference type="SUPFAM" id="SSF48371">
    <property type="entry name" value="ARM repeat"/>
    <property type="match status" value="1"/>
</dbReference>
<evidence type="ECO:0000256" key="1">
    <source>
        <dbReference type="ARBA" id="ARBA00004123"/>
    </source>
</evidence>
<reference evidence="5 6" key="1">
    <citation type="submission" date="2017-06" db="EMBL/GenBank/DDBJ databases">
        <title>Ant-infecting Ophiocordyceps genomes reveal a high diversity of potential behavioral manipulation genes and a possible major role for enterotoxins.</title>
        <authorList>
            <person name="De Bekker C."/>
            <person name="Evans H.C."/>
            <person name="Brachmann A."/>
            <person name="Hughes D.P."/>
        </authorList>
    </citation>
    <scope>NUCLEOTIDE SEQUENCE [LARGE SCALE GENOMIC DNA]</scope>
    <source>
        <strain evidence="5 6">Map16</strain>
    </source>
</reference>
<dbReference type="InterPro" id="IPR016024">
    <property type="entry name" value="ARM-type_fold"/>
</dbReference>
<dbReference type="EMBL" id="NJES01000278">
    <property type="protein sequence ID" value="PHH74375.1"/>
    <property type="molecule type" value="Genomic_DNA"/>
</dbReference>
<evidence type="ECO:0000256" key="4">
    <source>
        <dbReference type="SAM" id="MobiDB-lite"/>
    </source>
</evidence>
<accession>A0A2C5YXT3</accession>
<evidence type="ECO:0000313" key="6">
    <source>
        <dbReference type="Proteomes" id="UP000226431"/>
    </source>
</evidence>
<dbReference type="STRING" id="2004952.A0A2C5YXT3"/>
<comment type="caution">
    <text evidence="5">The sequence shown here is derived from an EMBL/GenBank/DDBJ whole genome shotgun (WGS) entry which is preliminary data.</text>
</comment>
<feature type="compositionally biased region" description="Acidic residues" evidence="4">
    <location>
        <begin position="741"/>
        <end position="762"/>
    </location>
</feature>
<dbReference type="Proteomes" id="UP000226431">
    <property type="component" value="Unassembled WGS sequence"/>
</dbReference>
<proteinExistence type="inferred from homology"/>
<dbReference type="GO" id="GO:0006355">
    <property type="term" value="P:regulation of DNA-templated transcription"/>
    <property type="evidence" value="ECO:0007669"/>
    <property type="project" value="InterPro"/>
</dbReference>
<evidence type="ECO:0000256" key="3">
    <source>
        <dbReference type="ARBA" id="ARBA00023242"/>
    </source>
</evidence>